<reference evidence="2" key="1">
    <citation type="submission" date="2016-10" db="EMBL/GenBank/DDBJ databases">
        <authorList>
            <person name="Varghese N."/>
            <person name="Submissions S."/>
        </authorList>
    </citation>
    <scope>NUCLEOTIDE SEQUENCE [LARGE SCALE GENOMIC DNA]</scope>
    <source>
        <strain evidence="2">S6-262</strain>
    </source>
</reference>
<dbReference type="STRING" id="1166340.SAMN05192583_2467"/>
<dbReference type="SUPFAM" id="SSF46785">
    <property type="entry name" value="Winged helix' DNA-binding domain"/>
    <property type="match status" value="1"/>
</dbReference>
<dbReference type="InterPro" id="IPR051815">
    <property type="entry name" value="Molybdate_resp_trans_reg"/>
</dbReference>
<proteinExistence type="predicted"/>
<sequence>MQLGPFKLKLQFACGDGYALGPGKADLLDAIHHDGSISAAGRTLGMSYRRAWLLVDEMNRCFDERVVETAPGGGRKGGARLTDVGLAILADYRELERAAAELAAHPAHDRLTARLLDWPTTPRQG</sequence>
<dbReference type="Gene3D" id="1.10.10.10">
    <property type="entry name" value="Winged helix-like DNA-binding domain superfamily/Winged helix DNA-binding domain"/>
    <property type="match status" value="1"/>
</dbReference>
<dbReference type="AlphaFoldDB" id="A0A1H8FJC7"/>
<keyword evidence="2" id="KW-1185">Reference proteome</keyword>
<dbReference type="RefSeq" id="WP_093666018.1">
    <property type="nucleotide sequence ID" value="NZ_FOCF01000006.1"/>
</dbReference>
<name>A0A1H8FJC7_9SPHN</name>
<protein>
    <submittedName>
        <fullName evidence="1">Molybdate transport system regulatory protein</fullName>
    </submittedName>
</protein>
<dbReference type="InterPro" id="IPR036390">
    <property type="entry name" value="WH_DNA-bd_sf"/>
</dbReference>
<evidence type="ECO:0000313" key="1">
    <source>
        <dbReference type="EMBL" id="SEN32001.1"/>
    </source>
</evidence>
<dbReference type="PANTHER" id="PTHR30432">
    <property type="entry name" value="TRANSCRIPTIONAL REGULATOR MODE"/>
    <property type="match status" value="1"/>
</dbReference>
<accession>A0A1H8FJC7</accession>
<organism evidence="1 2">
    <name type="scientific">Sphingomonas gellani</name>
    <dbReference type="NCBI Taxonomy" id="1166340"/>
    <lineage>
        <taxon>Bacteria</taxon>
        <taxon>Pseudomonadati</taxon>
        <taxon>Pseudomonadota</taxon>
        <taxon>Alphaproteobacteria</taxon>
        <taxon>Sphingomonadales</taxon>
        <taxon>Sphingomonadaceae</taxon>
        <taxon>Sphingomonas</taxon>
    </lineage>
</organism>
<dbReference type="Proteomes" id="UP000199206">
    <property type="component" value="Unassembled WGS sequence"/>
</dbReference>
<dbReference type="OrthoDB" id="9800709at2"/>
<dbReference type="EMBL" id="FOCF01000006">
    <property type="protein sequence ID" value="SEN32001.1"/>
    <property type="molecule type" value="Genomic_DNA"/>
</dbReference>
<dbReference type="PANTHER" id="PTHR30432:SF1">
    <property type="entry name" value="DNA-BINDING TRANSCRIPTIONAL DUAL REGULATOR MODE"/>
    <property type="match status" value="1"/>
</dbReference>
<dbReference type="InterPro" id="IPR036388">
    <property type="entry name" value="WH-like_DNA-bd_sf"/>
</dbReference>
<evidence type="ECO:0000313" key="2">
    <source>
        <dbReference type="Proteomes" id="UP000199206"/>
    </source>
</evidence>
<gene>
    <name evidence="1" type="ORF">SAMN05192583_2467</name>
</gene>